<evidence type="ECO:0000313" key="1">
    <source>
        <dbReference type="EMBL" id="KAF2835303.1"/>
    </source>
</evidence>
<gene>
    <name evidence="1" type="ORF">M501DRAFT_999355</name>
</gene>
<protein>
    <submittedName>
        <fullName evidence="1">Uncharacterized protein</fullName>
    </submittedName>
</protein>
<keyword evidence="2" id="KW-1185">Reference proteome</keyword>
<dbReference type="OrthoDB" id="425534at2759"/>
<accession>A0A9P4VL93</accession>
<dbReference type="AlphaFoldDB" id="A0A9P4VL93"/>
<proteinExistence type="predicted"/>
<dbReference type="Proteomes" id="UP000799429">
    <property type="component" value="Unassembled WGS sequence"/>
</dbReference>
<sequence>MIILVTNIPTIVYHNCFDGLKCARLLLPLDWSHGESNGPEIAVAVIRQPAKVNVTDPRYGGAVIVNPGEWDILQIQT</sequence>
<comment type="caution">
    <text evidence="1">The sequence shown here is derived from an EMBL/GenBank/DDBJ whole genome shotgun (WGS) entry which is preliminary data.</text>
</comment>
<dbReference type="EMBL" id="MU006110">
    <property type="protein sequence ID" value="KAF2835303.1"/>
    <property type="molecule type" value="Genomic_DNA"/>
</dbReference>
<name>A0A9P4VL93_9PEZI</name>
<reference evidence="1" key="1">
    <citation type="journal article" date="2020" name="Stud. Mycol.">
        <title>101 Dothideomycetes genomes: a test case for predicting lifestyles and emergence of pathogens.</title>
        <authorList>
            <person name="Haridas S."/>
            <person name="Albert R."/>
            <person name="Binder M."/>
            <person name="Bloem J."/>
            <person name="Labutti K."/>
            <person name="Salamov A."/>
            <person name="Andreopoulos B."/>
            <person name="Baker S."/>
            <person name="Barry K."/>
            <person name="Bills G."/>
            <person name="Bluhm B."/>
            <person name="Cannon C."/>
            <person name="Castanera R."/>
            <person name="Culley D."/>
            <person name="Daum C."/>
            <person name="Ezra D."/>
            <person name="Gonzalez J."/>
            <person name="Henrissat B."/>
            <person name="Kuo A."/>
            <person name="Liang C."/>
            <person name="Lipzen A."/>
            <person name="Lutzoni F."/>
            <person name="Magnuson J."/>
            <person name="Mondo S."/>
            <person name="Nolan M."/>
            <person name="Ohm R."/>
            <person name="Pangilinan J."/>
            <person name="Park H.-J."/>
            <person name="Ramirez L."/>
            <person name="Alfaro M."/>
            <person name="Sun H."/>
            <person name="Tritt A."/>
            <person name="Yoshinaga Y."/>
            <person name="Zwiers L.-H."/>
            <person name="Turgeon B."/>
            <person name="Goodwin S."/>
            <person name="Spatafora J."/>
            <person name="Crous P."/>
            <person name="Grigoriev I."/>
        </authorList>
    </citation>
    <scope>NUCLEOTIDE SEQUENCE</scope>
    <source>
        <strain evidence="1">CBS 101060</strain>
    </source>
</reference>
<evidence type="ECO:0000313" key="2">
    <source>
        <dbReference type="Proteomes" id="UP000799429"/>
    </source>
</evidence>
<organism evidence="1 2">
    <name type="scientific">Patellaria atrata CBS 101060</name>
    <dbReference type="NCBI Taxonomy" id="1346257"/>
    <lineage>
        <taxon>Eukaryota</taxon>
        <taxon>Fungi</taxon>
        <taxon>Dikarya</taxon>
        <taxon>Ascomycota</taxon>
        <taxon>Pezizomycotina</taxon>
        <taxon>Dothideomycetes</taxon>
        <taxon>Dothideomycetes incertae sedis</taxon>
        <taxon>Patellariales</taxon>
        <taxon>Patellariaceae</taxon>
        <taxon>Patellaria</taxon>
    </lineage>
</organism>